<name>A0AAV7XIH4_9NEOP</name>
<sequence length="170" mass="20301">MEYENKDKPHSTTGGVKAFPIEGRFAHVRERLAGGFTDEDRAYRAKFLKDQVLHNEPVVPDWWYKERFNPIRRFYRWPLDTLICNTETPQTFWRYASRYWTGKVLLGLAGTYVGYYIIKYHSNDWQNCSGFEYIRSKEFKPIGHPEYNKPEFLKPADYYDNRMGVNKFSG</sequence>
<dbReference type="EMBL" id="JAPTSV010000009">
    <property type="protein sequence ID" value="KAJ1524370.1"/>
    <property type="molecule type" value="Genomic_DNA"/>
</dbReference>
<accession>A0AAV7XIH4</accession>
<evidence type="ECO:0000313" key="2">
    <source>
        <dbReference type="Proteomes" id="UP001075354"/>
    </source>
</evidence>
<protein>
    <recommendedName>
        <fullName evidence="3">NADH dehydrogenase [ubiquinone] 1 beta subcomplex subunit 6</fullName>
    </recommendedName>
</protein>
<dbReference type="Pfam" id="PF09782">
    <property type="entry name" value="NDUF_B6"/>
    <property type="match status" value="1"/>
</dbReference>
<dbReference type="PANTHER" id="PTHR21106:SF2">
    <property type="entry name" value="NADH DEHYDROGENASE [UBIQUINONE] 1 BETA SUBCOMPLEX SUBUNIT 6"/>
    <property type="match status" value="1"/>
</dbReference>
<reference evidence="1" key="1">
    <citation type="submission" date="2022-12" db="EMBL/GenBank/DDBJ databases">
        <title>Chromosome-level genome assembly of the bean flower thrips Megalurothrips usitatus.</title>
        <authorList>
            <person name="Ma L."/>
            <person name="Liu Q."/>
            <person name="Li H."/>
            <person name="Cai W."/>
        </authorList>
    </citation>
    <scope>NUCLEOTIDE SEQUENCE</scope>
    <source>
        <strain evidence="1">Cailab_2022a</strain>
    </source>
</reference>
<dbReference type="GO" id="GO:0005739">
    <property type="term" value="C:mitochondrion"/>
    <property type="evidence" value="ECO:0007669"/>
    <property type="project" value="GOC"/>
</dbReference>
<comment type="caution">
    <text evidence="1">The sequence shown here is derived from an EMBL/GenBank/DDBJ whole genome shotgun (WGS) entry which is preliminary data.</text>
</comment>
<dbReference type="AlphaFoldDB" id="A0AAV7XIH4"/>
<gene>
    <name evidence="1" type="ORF">ONE63_010871</name>
</gene>
<dbReference type="PANTHER" id="PTHR21106">
    <property type="entry name" value="NADH DEHYDROGENASE [UBIQUINONE] 1 BETA SUBCOMPLEX SUBUNIT 6"/>
    <property type="match status" value="1"/>
</dbReference>
<dbReference type="GO" id="GO:0006120">
    <property type="term" value="P:mitochondrial electron transport, NADH to ubiquinone"/>
    <property type="evidence" value="ECO:0007669"/>
    <property type="project" value="InterPro"/>
</dbReference>
<evidence type="ECO:0008006" key="3">
    <source>
        <dbReference type="Google" id="ProtNLM"/>
    </source>
</evidence>
<organism evidence="1 2">
    <name type="scientific">Megalurothrips usitatus</name>
    <name type="common">bean blossom thrips</name>
    <dbReference type="NCBI Taxonomy" id="439358"/>
    <lineage>
        <taxon>Eukaryota</taxon>
        <taxon>Metazoa</taxon>
        <taxon>Ecdysozoa</taxon>
        <taxon>Arthropoda</taxon>
        <taxon>Hexapoda</taxon>
        <taxon>Insecta</taxon>
        <taxon>Pterygota</taxon>
        <taxon>Neoptera</taxon>
        <taxon>Paraneoptera</taxon>
        <taxon>Thysanoptera</taxon>
        <taxon>Terebrantia</taxon>
        <taxon>Thripoidea</taxon>
        <taxon>Thripidae</taxon>
        <taxon>Megalurothrips</taxon>
    </lineage>
</organism>
<evidence type="ECO:0000313" key="1">
    <source>
        <dbReference type="EMBL" id="KAJ1524370.1"/>
    </source>
</evidence>
<dbReference type="InterPro" id="IPR019174">
    <property type="entry name" value="NADH_DH_b-subcmplx_su6"/>
</dbReference>
<dbReference type="Proteomes" id="UP001075354">
    <property type="component" value="Chromosome 9"/>
</dbReference>
<proteinExistence type="predicted"/>
<keyword evidence="2" id="KW-1185">Reference proteome</keyword>